<dbReference type="GO" id="GO:0015074">
    <property type="term" value="P:DNA integration"/>
    <property type="evidence" value="ECO:0007669"/>
    <property type="project" value="InterPro"/>
</dbReference>
<feature type="compositionally biased region" description="Acidic residues" evidence="3">
    <location>
        <begin position="1665"/>
        <end position="1675"/>
    </location>
</feature>
<sequence length="4662" mass="515206">MDERLTQVLSESASLQHSMLLVRDAVEELQGAAEALRTDVQALHQRVQLLEGRLDNVEDHNGKTLQLLKGQAEALDEQTARLSIASEAVARLADGRVDQVEQMEISLLIRRVEFLEARAEAIDTLRQRISTCTSQLAYFQMEVISPLWDGSGLSFFGRGFAQVWGHDIRFFPSDDDASPAASSESLSSSSADQASGICTLRAYLPLPAPGRYYALTTMSGSKSSYAIRFNIASYQDRSMRSPWPNSHNSPAYQFNRGMPTGSASSQLSQWQRLNAGLSGPLAFEHDFSALDDPASSHDAAKDDIQDLSSADPARVYRPQLGQDLDIDVLRSLDQPGAFTQPYLFDISLLDRRAQPLYGHPHYKPIECMIFDNRPWICFYGGSPPTVVAETDEWWYTMYDREGGCCLQGRPMFLLQDFMRLFADPPPGTLSERGSFSQPTIAHRLEGSGISDARGPTTLAPQTHLPDRLQSRSGETCSLETYLAGCLCLPAMVLPESYQVGPAFASSYSLAYRAPASAASLGTAYHHKGEKDGGLPTPTYPVTSDITQESSSRRLSAQATDTFLVGELHQEAQNALGPAARHCGLVSRASQETTGKEACLSAWHEKIERSARKAVPSPCTASKFASSWPERKSAPQKKLANIKVSSFGEGVSRFVYSREAALESSEPTQKPEDSQGSQNDLRPKFTAAQIPEDDTEALLVEKFANQAHSSSESDDEHPDHGVHEILYQEAAQELIDDFKTNYPGELLDEMRQCRLGKMERSGFRSSARERSRSRAWTLEQDLEDQACRCSKLDFSTRCFILAVLSLKITCSLLVLRLQVHCVRLPLQSACARYWAILHASGSGFFLGMEDGIDEELRLLEGDHADLTFEGGGLGDQPEPGVWNLLSEAAFQEQPSLDVIDNESEGSAAERNWYRQAQQDSAEDSSSDSDDDSRVAISDLSSPCRDDAGPSADPASDAAALASERDQVEPDRGVYLAKRASFIEELAKLLCWAHLERSLRQSNSTPKQVAAQMREYRKRHWRDTSRELQTDVCASLSAESSHDLEHIVAAMRCVLDDEPPLNDLRWIMGLASQPGDLLPDRSLALQRMQQAIYTSWRERVGAGEASLLAKTAAELADNTLYLMALRLLWPLLSSDQQLEVQQWFRRYASRDPVAQDWVPFQVEKQDIIATASMQHEMRLLGARRDLGCFDQLKSLSLLNPWEVQGGEMALQGYLPAPASSSVAGGTDVSPKPNVFHFPARRAMPVMRDSLRAGHKERAKVLALWQMLIVTSACGLATVLAKTADDQVPLILEDVFAKKATSTLRSRASSLLQYTRWQKATFGETSLFPMDEDRLYAYTCYLRSEGAPASRGERFVQSVRFAHTLLQCPGDLSFLTARVIGATVAGVAKRPVMKKWPLKVHQLRLLERLACGEASAVSIFAGFLCVLIHGRLRYSDAQMCFAEPFLETGDVHNLLTLELYGSKTSSLRRATKFRLIPVFAVSPGVHGDECWASAYLRNRAELGLAASETEPLMRCPCADGSFTERKLRSSDASVWLRELLVSECNEEELSNLATHSCKATCLAWLTKSAAPNNMCRRAGYHVGQEGRSELEYAHDAAAPLVRRLADTVELIREGIFCPDEPRLQRWHGASDFESAVLLLRRGEDAKRIRKSVPAQVSRLLEGSSSDSESSEDVDEDSDSAGSEVDGHLADIHVLGETVAIFRQRCLAVGLPTEVVDRLDFRGWSTFANFAHAPTATPGTAGAEVAIKTVLDAILGDSLAAHEAALRRLHWEAWTLTAADLKRKVDGTDEAGPRKLPVAEIGARLQVLAPKISPLKLQGILEPSHASINLFAAMLDESRLRYVEWARLTTRDQEVLGATEDQLLKAWRPDKAGVVREHKDAPRLEANVATDLLVHHALRRRGVCFAIAELMTFEVHESLIQFLFDAYYKEPSEGYQRVTLAQLALCDREVHLRLSDQCTRGEAPSVAGFGVDAAVETSGRSVCVTSAGQEPFSLHLEIHFPNVTLREHPAELFSRQLLSEKVPDRKDVLHLFDLLPREESSRGSPDPLAFGCGCWVRDAGFGLRRNNRVFPASVQLLNVFVRSVRPSHVWTSIVIFADVRAPRHRDLRNNFDPNLVVALSQFEGGNIFVIQPEGPEVAYDAGETVRGIILDPRSQPCLLHARRDAHFTLPWRGRRVVLVAFCIDHVLQLTDGQRGELCRLGFRPPSEGSPPPPRQCSAQQMCLEIFSAPPRLSESLRRVEVRTLSLHHAPLKAWTVPCLKWDVQQPLDVEFCLQRLRQGSVSFLFVVPPGGLQSLTTTLNEAVLTFLVLLLATLGDTQTPFCLCLPCASAFWKPVLAQTVGLTHFVTDVDLCQYGCERKRATRLLHNVPALCALARRCDGSHSHASWSPKTPASLQPRHLPPSFCDHVVQACLPLLSASALPPSLRPASAALQGHTKLHAVPAVVPEYKEVLRRQVPTEVPLPDVIPEGGCPFLPDVPAGASRLTGGRLQRDTTLLLKGAGHASCRNEDPPATDGRQQTPLADVSYAVPWNVPEFLEQALHAEHPCDKLSGCEPSAEDNIQWITSTPAAEVCAFRTNALKALLQSEAELRKDEERLHASLNPEVGRVLKGKRLLLFKKLASAAGVEDNTLFQQMCEGFKILGYAEPSGQFPVSFKPASMSEHELKQASSWIRGMLKKPDSRESNEIAEGLWAEALDQAQDGSGWLYGPYSERELDELFPEGWVPSRRFGVQQGDRTRAIDDLRASLVNSTCTATDKIVLQDIDVVAQTARKFLEALASRRRADQRQLVGRALDLKSAYKQLASAPCDGWASILAVWRPDKQQYQYFRFATLPFGAVHSVTAFNRVAKALRTILLKIVRLVVTSFYDDFCQLELQELASSAQGTAQLVLQLLGWRIAEDPNKCLPFSKVFSMLGASFSLSRAPQGILEISNKEGRLQALRTMVNAVCTDGFVQPAVLASLKGRFLYASTHTFGRVAVMAVKCLSRHLAGGGILRLDNEDCTLLQQTIDLLEDMRPREICAGISGAPVVIFTDGAHEEEDCLTTHGAVMIDPSSGSHLFFGEEIPRNFVDKWRAGGRQQLVGQAEVLPVLVAKVAWAKHLKHRKVLWFIDNDSAKAALGSGSSPVRDTFAMLCVNAHLDVALEATHWYTRVPSKANLADDASIYVSVVSDSVDVSWKEQRAVDFDRAIKLWLHTVLRWDTNCEVRQMVCEESSPDDQVRLLEDFFRGRAPSTLFKRARALARIANWLMERNSSGYPISEKLFYEFLRDERAKGGPASRLKGYQEAIVFSRFVLGVKGLEDASSSRRCLGATKADLAKDRNQAPPLTVAQIQELHRRLHDQEEDPWNRVFSGAVLCVLYARSRWGDAQHASRWAIDFDQHGAAAYLEIAVANHKTMRAAQHRYQFLPMVAIARGVVEREWVTTWFEAREQLGIKGPPHHCVMPAPDREGLPLSRPLTSSEAGKWFRRLMSCECDAGDPKRITSHSFKASLLSMAAKRGYSLDDRLQMGYHATPGRMALVYSRDGAARSLRLLESMLSEIRRGLFLPDATRSGRLVGGAQEIASGQDFHSVDPAGDARIPRAPSPPEPEVKSEIRSEATGEVITVLESDAEEENALSNRADDSEHVTTGSSGSESSALEVPEVHRLTVPIEPAGFRFLQHRKTRMIHLIKDGNERVLECGRMVSDAHIRRGGAGLRERCAGPAGRRTGVDGDWTMPSGVHSCPLDLSSSDHVGELLSFLQQGVPNLLVPCSDFTGGSVKVYDSDDSKEPTFLDVSKRPAKLDASKVHPTEDWNGDRLLLVAFHVQGACSLRDMDAKTCSRLGLQLEVASRAPVLDGCNSGAASSVETVFIGVPHGPEEFVRKAVAAGHPGYGQTHFSGSRGVREPESWTNKRILLWKEILSEIGYPDTSILDEVEAGLPLTGWMNPSQVFQQRARPPTMSVSTVLAMNKGFHALVRRRLAKRQDPEVEEKTWRETEEELAKGWFWIDHSGSWEGKIIAHRFGLLQKLKLRTIDDCSVGGLNCTVGLPDKMRVHSIDILSSMLRRALELCGGRASCKWVGRTYDLQAAYRQFGIDSFTRELLRIAVNRPGSDEPVLLGANSLPFGAVGSVSGWEDGSRIAALDRAGRMDVSDNPSDAPSPREAVTSLSGLEQRLQHVERSFRDLERRLNTVQLRLCDLEDDLQACQAQLRGSFGIPLTEEVGILRRLVTELTEAHLSASLRTAQVPLGKGPLPLVPVPSAEKQAVQPAKTEKRMVAAVRKWTAIVMRFIEWADRSVIPAFPFSEEAINSMRLVGVARACYLTKRKRFQRPPLTTDMVLRLEKLVVTAGGDKVDRFIAGFFLLSVYMRGRYSDTQNMCNIFEDRPSPDPTGLGGYLQADVARSKTSYTTERKTQLLPMVAPRHGLSDDDWFTAWSQVRQEVRVPIGEGKPVLPAILTTGHWAGHPPSAAVAAGWLRSLLRKCGVPEIQCSRVGTHSCKATCLSWCARFGIDNYDQRVLGFHTAPGDRSAQVYSRDAVSASVRVLEEVLSMIRSAEFAPDNTRSGYFPTVDDADAGYNVDGSGSEDSLDEEENEADCEQLERALDRVADDWAEEVPNRPLKAEQLVRSRASRMLHVLADESGNLLTCGRACTKNYERVAAVPSFLYPVCNRCFAAVQRDPPETPGAASSQQPG</sequence>
<feature type="region of interest" description="Disordered" evidence="3">
    <location>
        <begin position="4535"/>
        <end position="4562"/>
    </location>
</feature>
<dbReference type="Gene3D" id="1.10.443.10">
    <property type="entry name" value="Intergrase catalytic core"/>
    <property type="match status" value="1"/>
</dbReference>
<feature type="region of interest" description="Disordered" evidence="3">
    <location>
        <begin position="618"/>
        <end position="637"/>
    </location>
</feature>
<reference evidence="4 5" key="1">
    <citation type="submission" date="2016-02" db="EMBL/GenBank/DDBJ databases">
        <title>Genome analysis of coral dinoflagellate symbionts highlights evolutionary adaptations to a symbiotic lifestyle.</title>
        <authorList>
            <person name="Aranda M."/>
            <person name="Li Y."/>
            <person name="Liew Y.J."/>
            <person name="Baumgarten S."/>
            <person name="Simakov O."/>
            <person name="Wilson M."/>
            <person name="Piel J."/>
            <person name="Ashoor H."/>
            <person name="Bougouffa S."/>
            <person name="Bajic V.B."/>
            <person name="Ryu T."/>
            <person name="Ravasi T."/>
            <person name="Bayer T."/>
            <person name="Micklem G."/>
            <person name="Kim H."/>
            <person name="Bhak J."/>
            <person name="Lajeunesse T.C."/>
            <person name="Voolstra C.R."/>
        </authorList>
    </citation>
    <scope>NUCLEOTIDE SEQUENCE [LARGE SCALE GENOMIC DNA]</scope>
    <source>
        <strain evidence="4 5">CCMP2467</strain>
    </source>
</reference>
<dbReference type="InterPro" id="IPR052055">
    <property type="entry name" value="Hepadnavirus_pol/RT"/>
</dbReference>
<dbReference type="GO" id="GO:0003677">
    <property type="term" value="F:DNA binding"/>
    <property type="evidence" value="ECO:0007669"/>
    <property type="project" value="InterPro"/>
</dbReference>
<organism evidence="4 5">
    <name type="scientific">Symbiodinium microadriaticum</name>
    <name type="common">Dinoflagellate</name>
    <name type="synonym">Zooxanthella microadriatica</name>
    <dbReference type="NCBI Taxonomy" id="2951"/>
    <lineage>
        <taxon>Eukaryota</taxon>
        <taxon>Sar</taxon>
        <taxon>Alveolata</taxon>
        <taxon>Dinophyceae</taxon>
        <taxon>Suessiales</taxon>
        <taxon>Symbiodiniaceae</taxon>
        <taxon>Symbiodinium</taxon>
    </lineage>
</organism>
<evidence type="ECO:0000313" key="5">
    <source>
        <dbReference type="Proteomes" id="UP000186817"/>
    </source>
</evidence>
<proteinExistence type="predicted"/>
<feature type="region of interest" description="Disordered" evidence="3">
    <location>
        <begin position="1655"/>
        <end position="1680"/>
    </location>
</feature>
<feature type="coiled-coil region" evidence="2">
    <location>
        <begin position="4138"/>
        <end position="4165"/>
    </location>
</feature>
<feature type="region of interest" description="Disordered" evidence="3">
    <location>
        <begin position="913"/>
        <end position="965"/>
    </location>
</feature>
<dbReference type="OrthoDB" id="446174at2759"/>
<feature type="compositionally biased region" description="Low complexity" evidence="3">
    <location>
        <begin position="947"/>
        <end position="960"/>
    </location>
</feature>
<feature type="coiled-coil region" evidence="2">
    <location>
        <begin position="26"/>
        <end position="60"/>
    </location>
</feature>
<dbReference type="InterPro" id="IPR043502">
    <property type="entry name" value="DNA/RNA_pol_sf"/>
</dbReference>
<dbReference type="PANTHER" id="PTHR33050:SF7">
    <property type="entry name" value="RIBONUCLEASE H"/>
    <property type="match status" value="1"/>
</dbReference>
<dbReference type="SUPFAM" id="SSF56349">
    <property type="entry name" value="DNA breaking-rejoining enzymes"/>
    <property type="match status" value="1"/>
</dbReference>
<feature type="region of interest" description="Disordered" evidence="3">
    <location>
        <begin position="3552"/>
        <end position="3587"/>
    </location>
</feature>
<dbReference type="PANTHER" id="PTHR33050">
    <property type="entry name" value="REVERSE TRANSCRIPTASE DOMAIN-CONTAINING PROTEIN"/>
    <property type="match status" value="1"/>
</dbReference>
<evidence type="ECO:0000256" key="1">
    <source>
        <dbReference type="ARBA" id="ARBA00023172"/>
    </source>
</evidence>
<feature type="compositionally biased region" description="Acidic residues" evidence="3">
    <location>
        <begin position="919"/>
        <end position="929"/>
    </location>
</feature>
<dbReference type="EMBL" id="LSRX01001113">
    <property type="protein sequence ID" value="OLP83477.1"/>
    <property type="molecule type" value="Genomic_DNA"/>
</dbReference>
<dbReference type="InterPro" id="IPR011010">
    <property type="entry name" value="DNA_brk_join_enz"/>
</dbReference>
<accession>A0A1Q9CKU0</accession>
<keyword evidence="5" id="KW-1185">Reference proteome</keyword>
<evidence type="ECO:0000256" key="2">
    <source>
        <dbReference type="SAM" id="Coils"/>
    </source>
</evidence>
<gene>
    <name evidence="4" type="ORF">AK812_SmicGene35741</name>
</gene>
<dbReference type="InterPro" id="IPR013762">
    <property type="entry name" value="Integrase-like_cat_sf"/>
</dbReference>
<dbReference type="Proteomes" id="UP000186817">
    <property type="component" value="Unassembled WGS sequence"/>
</dbReference>
<comment type="caution">
    <text evidence="4">The sequence shown here is derived from an EMBL/GenBank/DDBJ whole genome shotgun (WGS) entry which is preliminary data.</text>
</comment>
<evidence type="ECO:0000256" key="3">
    <source>
        <dbReference type="SAM" id="MobiDB-lite"/>
    </source>
</evidence>
<feature type="compositionally biased region" description="Polar residues" evidence="3">
    <location>
        <begin position="3618"/>
        <end position="3628"/>
    </location>
</feature>
<keyword evidence="1" id="KW-0233">DNA recombination</keyword>
<dbReference type="GO" id="GO:0006310">
    <property type="term" value="P:DNA recombination"/>
    <property type="evidence" value="ECO:0007669"/>
    <property type="project" value="UniProtKB-KW"/>
</dbReference>
<dbReference type="SUPFAM" id="SSF56672">
    <property type="entry name" value="DNA/RNA polymerases"/>
    <property type="match status" value="1"/>
</dbReference>
<keyword evidence="2" id="KW-0175">Coiled coil</keyword>
<feature type="region of interest" description="Disordered" evidence="3">
    <location>
        <begin position="3603"/>
        <end position="3630"/>
    </location>
</feature>
<feature type="region of interest" description="Disordered" evidence="3">
    <location>
        <begin position="659"/>
        <end position="680"/>
    </location>
</feature>
<name>A0A1Q9CKU0_SYMMI</name>
<protein>
    <submittedName>
        <fullName evidence="4">Uncharacterized protein</fullName>
    </submittedName>
</protein>
<evidence type="ECO:0000313" key="4">
    <source>
        <dbReference type="EMBL" id="OLP83477.1"/>
    </source>
</evidence>